<feature type="transmembrane region" description="Helical" evidence="1">
    <location>
        <begin position="121"/>
        <end position="140"/>
    </location>
</feature>
<gene>
    <name evidence="2" type="ORF">GSLYS_00012326001</name>
</gene>
<keyword evidence="3" id="KW-1185">Reference proteome</keyword>
<keyword evidence="1" id="KW-1133">Transmembrane helix</keyword>
<proteinExistence type="predicted"/>
<feature type="transmembrane region" description="Helical" evidence="1">
    <location>
        <begin position="215"/>
        <end position="238"/>
    </location>
</feature>
<evidence type="ECO:0000256" key="1">
    <source>
        <dbReference type="SAM" id="Phobius"/>
    </source>
</evidence>
<evidence type="ECO:0000313" key="2">
    <source>
        <dbReference type="EMBL" id="CAL1538505.1"/>
    </source>
</evidence>
<feature type="transmembrane region" description="Helical" evidence="1">
    <location>
        <begin position="152"/>
        <end position="172"/>
    </location>
</feature>
<comment type="caution">
    <text evidence="2">The sequence shown here is derived from an EMBL/GenBank/DDBJ whole genome shotgun (WGS) entry which is preliminary data.</text>
</comment>
<keyword evidence="1" id="KW-0812">Transmembrane</keyword>
<keyword evidence="1" id="KW-0472">Membrane</keyword>
<dbReference type="AlphaFoldDB" id="A0AAV2HWC2"/>
<accession>A0AAV2HWC2</accession>
<name>A0AAV2HWC2_LYMST</name>
<feature type="transmembrane region" description="Helical" evidence="1">
    <location>
        <begin position="92"/>
        <end position="109"/>
    </location>
</feature>
<sequence>MKLGLMFTCLFVVLFISTTFVNKYVLSVLRFTYPTIFQGWQTLVGVIMFRALLSTGHIDGFLHGKEWHECALWLPGMMSFLLSIYSGSRALANLPIPVYLVMQNIVLVFKATSDLMFHKQITSPCSYFMLMLSLSSALFVAKTDPQYDPDGYHWMCVHVLSLGFFESYTNLIHGRLKLRAPERLFCCYFYSVIVLAPSSYFLGDALEAVKFPYFYFAQFYVGCIFSGVFGMLLSLCTIRLHEMKTPYSILDANTVQSAAKILCSCASLAFYDIEMSYTFFFFTAVNLFSSFGYCESSSHRRQPATEPQVIKSPDTNPGLKDVEMLQFLKRHELQQDMIRLDLG</sequence>
<evidence type="ECO:0008006" key="4">
    <source>
        <dbReference type="Google" id="ProtNLM"/>
    </source>
</evidence>
<dbReference type="Proteomes" id="UP001497497">
    <property type="component" value="Unassembled WGS sequence"/>
</dbReference>
<feature type="transmembrane region" description="Helical" evidence="1">
    <location>
        <begin position="39"/>
        <end position="58"/>
    </location>
</feature>
<protein>
    <recommendedName>
        <fullName evidence="4">Transmembrane protein 241</fullName>
    </recommendedName>
</protein>
<dbReference type="EMBL" id="CAXITT010000301">
    <property type="protein sequence ID" value="CAL1538505.1"/>
    <property type="molecule type" value="Genomic_DNA"/>
</dbReference>
<feature type="transmembrane region" description="Helical" evidence="1">
    <location>
        <begin position="184"/>
        <end position="203"/>
    </location>
</feature>
<reference evidence="2 3" key="1">
    <citation type="submission" date="2024-04" db="EMBL/GenBank/DDBJ databases">
        <authorList>
            <consortium name="Genoscope - CEA"/>
            <person name="William W."/>
        </authorList>
    </citation>
    <scope>NUCLEOTIDE SEQUENCE [LARGE SCALE GENOMIC DNA]</scope>
</reference>
<evidence type="ECO:0000313" key="3">
    <source>
        <dbReference type="Proteomes" id="UP001497497"/>
    </source>
</evidence>
<organism evidence="2 3">
    <name type="scientific">Lymnaea stagnalis</name>
    <name type="common">Great pond snail</name>
    <name type="synonym">Helix stagnalis</name>
    <dbReference type="NCBI Taxonomy" id="6523"/>
    <lineage>
        <taxon>Eukaryota</taxon>
        <taxon>Metazoa</taxon>
        <taxon>Spiralia</taxon>
        <taxon>Lophotrochozoa</taxon>
        <taxon>Mollusca</taxon>
        <taxon>Gastropoda</taxon>
        <taxon>Heterobranchia</taxon>
        <taxon>Euthyneura</taxon>
        <taxon>Panpulmonata</taxon>
        <taxon>Hygrophila</taxon>
        <taxon>Lymnaeoidea</taxon>
        <taxon>Lymnaeidae</taxon>
        <taxon>Lymnaea</taxon>
    </lineage>
</organism>